<evidence type="ECO:0008006" key="3">
    <source>
        <dbReference type="Google" id="ProtNLM"/>
    </source>
</evidence>
<dbReference type="AlphaFoldDB" id="E1WY23"/>
<dbReference type="SUPFAM" id="SSF53335">
    <property type="entry name" value="S-adenosyl-L-methionine-dependent methyltransferases"/>
    <property type="match status" value="1"/>
</dbReference>
<proteinExistence type="predicted"/>
<dbReference type="PANTHER" id="PTHR37211:SF1">
    <property type="entry name" value="EXPRESSED PROTEIN"/>
    <property type="match status" value="1"/>
</dbReference>
<gene>
    <name evidence="1" type="ordered locus">BMS_2802</name>
</gene>
<dbReference type="HOGENOM" id="CLU_056847_1_0_7"/>
<dbReference type="Proteomes" id="UP000008963">
    <property type="component" value="Chromosome"/>
</dbReference>
<name>E1WY23_HALMS</name>
<dbReference type="InterPro" id="IPR029063">
    <property type="entry name" value="SAM-dependent_MTases_sf"/>
</dbReference>
<dbReference type="KEGG" id="bmx:BMS_2802"/>
<dbReference type="EMBL" id="FQ312005">
    <property type="protein sequence ID" value="CBW27578.1"/>
    <property type="molecule type" value="Genomic_DNA"/>
</dbReference>
<sequence>MMAKLSLEDKYKLYEASVQNHETDIDFINKEYKRYFKRKPLTLREDFGGTAAMACDWVRQSSDHKAWGVDLDSEPIKYGRENHYSRLSDAEQSRMEYIEGNVLEDRNFKSDVVVAFNFSYFIFKEREVLLNYFKKVREGLNDNGAFFVDLFGGTDACQEMVEETDHDDHTYFWDCESFNPITSEVLYYIHFKYKGKKHEKVFTYDWRMWGLKELQDIMKEAGFSSVIPYWEGEDGDGGGDGNFYPAKKEENCESWVTYICALK</sequence>
<dbReference type="PANTHER" id="PTHR37211">
    <property type="entry name" value="EXPRESSED PROTEIN"/>
    <property type="match status" value="1"/>
</dbReference>
<dbReference type="eggNOG" id="COG2226">
    <property type="taxonomic scope" value="Bacteria"/>
</dbReference>
<evidence type="ECO:0000313" key="2">
    <source>
        <dbReference type="Proteomes" id="UP000008963"/>
    </source>
</evidence>
<organism evidence="1 2">
    <name type="scientific">Halobacteriovorax marinus (strain ATCC BAA-682 / DSM 15412 / SJ)</name>
    <name type="common">Bacteriovorax marinus</name>
    <dbReference type="NCBI Taxonomy" id="862908"/>
    <lineage>
        <taxon>Bacteria</taxon>
        <taxon>Pseudomonadati</taxon>
        <taxon>Bdellovibrionota</taxon>
        <taxon>Bacteriovoracia</taxon>
        <taxon>Bacteriovoracales</taxon>
        <taxon>Halobacteriovoraceae</taxon>
        <taxon>Halobacteriovorax</taxon>
    </lineage>
</organism>
<reference evidence="2" key="1">
    <citation type="journal article" date="2013" name="ISME J.">
        <title>A small predatory core genome in the divergent marine Bacteriovorax marinus SJ and the terrestrial Bdellovibrio bacteriovorus.</title>
        <authorList>
            <person name="Crossman L.C."/>
            <person name="Chen H."/>
            <person name="Cerdeno-Tarraga A.M."/>
            <person name="Brooks K."/>
            <person name="Quail M.A."/>
            <person name="Pineiro S.A."/>
            <person name="Hobley L."/>
            <person name="Sockett R.E."/>
            <person name="Bentley S.D."/>
            <person name="Parkhill J."/>
            <person name="Williams H.N."/>
            <person name="Stine O.C."/>
        </authorList>
    </citation>
    <scope>NUCLEOTIDE SEQUENCE [LARGE SCALE GENOMIC DNA]</scope>
    <source>
        <strain evidence="2">ATCC BAA-682 / DSM 15412 / SJ</strain>
    </source>
</reference>
<dbReference type="STRING" id="862908.BMS_2802"/>
<accession>E1WY23</accession>
<keyword evidence="2" id="KW-1185">Reference proteome</keyword>
<evidence type="ECO:0000313" key="1">
    <source>
        <dbReference type="EMBL" id="CBW27578.1"/>
    </source>
</evidence>
<dbReference type="CDD" id="cd02440">
    <property type="entry name" value="AdoMet_MTases"/>
    <property type="match status" value="1"/>
</dbReference>
<dbReference type="Gene3D" id="3.40.50.150">
    <property type="entry name" value="Vaccinia Virus protein VP39"/>
    <property type="match status" value="1"/>
</dbReference>
<dbReference type="PATRIC" id="fig|862908.3.peg.2679"/>
<dbReference type="Gene3D" id="2.20.25.110">
    <property type="entry name" value="S-adenosyl-L-methionine-dependent methyltransferases"/>
    <property type="match status" value="1"/>
</dbReference>
<protein>
    <recommendedName>
        <fullName evidence="3">Methyltransferase type 11 domain-containing protein</fullName>
    </recommendedName>
</protein>